<keyword evidence="2" id="KW-0732">Signal</keyword>
<dbReference type="OrthoDB" id="8168962at2"/>
<keyword evidence="1" id="KW-0472">Membrane</keyword>
<comment type="caution">
    <text evidence="3">The sequence shown here is derived from an EMBL/GenBank/DDBJ whole genome shotgun (WGS) entry which is preliminary data.</text>
</comment>
<feature type="transmembrane region" description="Helical" evidence="1">
    <location>
        <begin position="118"/>
        <end position="140"/>
    </location>
</feature>
<keyword evidence="1" id="KW-1133">Transmembrane helix</keyword>
<feature type="signal peptide" evidence="2">
    <location>
        <begin position="1"/>
        <end position="24"/>
    </location>
</feature>
<sequence>MIRNTSATLCMVLATLAFTSAAHAHPFAPSYNLPVPFWMYAGGSLAALLLSFFAVAWFARARNPEPRVVDLTHTRFARVLVGRTTIAMLGVISLLGLLLCIATGLLGTRSAAFNFNMTFFWIVFVIGFTYVSALIGPLYAQINPWKLIVTALANTGLSTFEGRFAYPARLGCWPALVLYAAFIAMELFGRVDPRALGVMLLGYTVLNIVGAWLFGMSAWFERCEFFGLFFSLVSRMAPLQVVAPSPQAPRGGLKLQMPFAGLLQARAVSLGEVLFVLFMLSSTAFDGLQATQVWARLFWEDFAALLAPWIGDNIVQTYPLLKPMFLGYQVASLLLSPFVYLLAYLATLAWMKRIARSEFSVRELACRFAYSLLPIALVYHATHYWTLILTQGLMVLRLASDPFGIGWNLFGTALWLHRPVIPGMDWVWHTQVGLILIGHVASVVVAHREALRVFDTPRTAALSQLPMLALMLAFTVFGLWILAQPITSNGP</sequence>
<name>A0A4R7NYP7_9GAMM</name>
<evidence type="ECO:0000256" key="1">
    <source>
        <dbReference type="SAM" id="Phobius"/>
    </source>
</evidence>
<evidence type="ECO:0000313" key="3">
    <source>
        <dbReference type="EMBL" id="TDU25660.1"/>
    </source>
</evidence>
<feature type="transmembrane region" description="Helical" evidence="1">
    <location>
        <begin position="467"/>
        <end position="486"/>
    </location>
</feature>
<dbReference type="AlphaFoldDB" id="A0A4R7NYP7"/>
<feature type="transmembrane region" description="Helical" evidence="1">
    <location>
        <begin position="40"/>
        <end position="59"/>
    </location>
</feature>
<feature type="transmembrane region" description="Helical" evidence="1">
    <location>
        <begin position="195"/>
        <end position="214"/>
    </location>
</feature>
<feature type="chain" id="PRO_5030099496" evidence="2">
    <location>
        <begin position="25"/>
        <end position="491"/>
    </location>
</feature>
<evidence type="ECO:0000256" key="2">
    <source>
        <dbReference type="SAM" id="SignalP"/>
    </source>
</evidence>
<feature type="transmembrane region" description="Helical" evidence="1">
    <location>
        <begin position="372"/>
        <end position="394"/>
    </location>
</feature>
<feature type="transmembrane region" description="Helical" evidence="1">
    <location>
        <begin position="170"/>
        <end position="189"/>
    </location>
</feature>
<feature type="transmembrane region" description="Helical" evidence="1">
    <location>
        <begin position="330"/>
        <end position="351"/>
    </location>
</feature>
<accession>A0A4R7NYP7</accession>
<proteinExistence type="predicted"/>
<dbReference type="Proteomes" id="UP000295341">
    <property type="component" value="Unassembled WGS sequence"/>
</dbReference>
<dbReference type="RefSeq" id="WP_133883267.1">
    <property type="nucleotide sequence ID" value="NZ_MWIN01000008.1"/>
</dbReference>
<feature type="transmembrane region" description="Helical" evidence="1">
    <location>
        <begin position="80"/>
        <end position="106"/>
    </location>
</feature>
<organism evidence="3 4">
    <name type="scientific">Panacagrimonas perspica</name>
    <dbReference type="NCBI Taxonomy" id="381431"/>
    <lineage>
        <taxon>Bacteria</taxon>
        <taxon>Pseudomonadati</taxon>
        <taxon>Pseudomonadota</taxon>
        <taxon>Gammaproteobacteria</taxon>
        <taxon>Nevskiales</taxon>
        <taxon>Nevskiaceae</taxon>
        <taxon>Panacagrimonas</taxon>
    </lineage>
</organism>
<keyword evidence="1" id="KW-0812">Transmembrane</keyword>
<reference evidence="3 4" key="1">
    <citation type="submission" date="2019-03" db="EMBL/GenBank/DDBJ databases">
        <title>Genomic Encyclopedia of Type Strains, Phase IV (KMG-IV): sequencing the most valuable type-strain genomes for metagenomic binning, comparative biology and taxonomic classification.</title>
        <authorList>
            <person name="Goeker M."/>
        </authorList>
    </citation>
    <scope>NUCLEOTIDE SEQUENCE [LARGE SCALE GENOMIC DNA]</scope>
    <source>
        <strain evidence="3 4">DSM 26377</strain>
    </source>
</reference>
<protein>
    <submittedName>
        <fullName evidence="3">Uncharacterized protein</fullName>
    </submittedName>
</protein>
<evidence type="ECO:0000313" key="4">
    <source>
        <dbReference type="Proteomes" id="UP000295341"/>
    </source>
</evidence>
<gene>
    <name evidence="3" type="ORF">DFR24_4105</name>
</gene>
<feature type="transmembrane region" description="Helical" evidence="1">
    <location>
        <begin position="426"/>
        <end position="446"/>
    </location>
</feature>
<dbReference type="EMBL" id="SOBT01000011">
    <property type="protein sequence ID" value="TDU25660.1"/>
    <property type="molecule type" value="Genomic_DNA"/>
</dbReference>
<keyword evidence="4" id="KW-1185">Reference proteome</keyword>